<evidence type="ECO:0000256" key="4">
    <source>
        <dbReference type="ARBA" id="ARBA00022801"/>
    </source>
</evidence>
<dbReference type="PROSITE" id="PS00135">
    <property type="entry name" value="TRYPSIN_SER"/>
    <property type="match status" value="1"/>
</dbReference>
<keyword evidence="4 8" id="KW-0378">Hydrolase</keyword>
<name>B4LHR4_DROVI</name>
<dbReference type="AlphaFoldDB" id="B4LHR4"/>
<evidence type="ECO:0000256" key="9">
    <source>
        <dbReference type="SAM" id="SignalP"/>
    </source>
</evidence>
<feature type="signal peptide" evidence="9">
    <location>
        <begin position="1"/>
        <end position="17"/>
    </location>
</feature>
<dbReference type="GO" id="GO:0006508">
    <property type="term" value="P:proteolysis"/>
    <property type="evidence" value="ECO:0007669"/>
    <property type="project" value="UniProtKB-KW"/>
</dbReference>
<dbReference type="Gene3D" id="2.40.10.10">
    <property type="entry name" value="Trypsin-like serine proteases"/>
    <property type="match status" value="2"/>
</dbReference>
<evidence type="ECO:0000256" key="5">
    <source>
        <dbReference type="ARBA" id="ARBA00022825"/>
    </source>
</evidence>
<dbReference type="InterPro" id="IPR050430">
    <property type="entry name" value="Peptidase_S1"/>
</dbReference>
<dbReference type="InParanoid" id="B4LHR4"/>
<dbReference type="FunFam" id="2.40.10.10:FF:000025">
    <property type="entry name" value="serine proteases 1/2"/>
    <property type="match status" value="1"/>
</dbReference>
<dbReference type="SMART" id="SM00020">
    <property type="entry name" value="Tryp_SPc"/>
    <property type="match status" value="1"/>
</dbReference>
<dbReference type="GO" id="GO:0004252">
    <property type="term" value="F:serine-type endopeptidase activity"/>
    <property type="evidence" value="ECO:0007669"/>
    <property type="project" value="InterPro"/>
</dbReference>
<dbReference type="InterPro" id="IPR001254">
    <property type="entry name" value="Trypsin_dom"/>
</dbReference>
<gene>
    <name evidence="11" type="primary">Dvir\GJ12025</name>
    <name evidence="11" type="ORF">Dvir_GJ12025</name>
</gene>
<dbReference type="HOGENOM" id="CLU_006842_7_6_1"/>
<organism evidence="11 12">
    <name type="scientific">Drosophila virilis</name>
    <name type="common">Fruit fly</name>
    <dbReference type="NCBI Taxonomy" id="7244"/>
    <lineage>
        <taxon>Eukaryota</taxon>
        <taxon>Metazoa</taxon>
        <taxon>Ecdysozoa</taxon>
        <taxon>Arthropoda</taxon>
        <taxon>Hexapoda</taxon>
        <taxon>Insecta</taxon>
        <taxon>Pterygota</taxon>
        <taxon>Neoptera</taxon>
        <taxon>Endopterygota</taxon>
        <taxon>Diptera</taxon>
        <taxon>Brachycera</taxon>
        <taxon>Muscomorpha</taxon>
        <taxon>Ephydroidea</taxon>
        <taxon>Drosophilidae</taxon>
        <taxon>Drosophila</taxon>
    </lineage>
</organism>
<evidence type="ECO:0000256" key="7">
    <source>
        <dbReference type="ARBA" id="ARBA00023157"/>
    </source>
</evidence>
<evidence type="ECO:0000256" key="1">
    <source>
        <dbReference type="ARBA" id="ARBA00007664"/>
    </source>
</evidence>
<dbReference type="InterPro" id="IPR001314">
    <property type="entry name" value="Peptidase_S1A"/>
</dbReference>
<dbReference type="PANTHER" id="PTHR24276">
    <property type="entry name" value="POLYSERASE-RELATED"/>
    <property type="match status" value="1"/>
</dbReference>
<dbReference type="InterPro" id="IPR043504">
    <property type="entry name" value="Peptidase_S1_PA_chymotrypsin"/>
</dbReference>
<dbReference type="eggNOG" id="KOG3627">
    <property type="taxonomic scope" value="Eukaryota"/>
</dbReference>
<evidence type="ECO:0000256" key="3">
    <source>
        <dbReference type="ARBA" id="ARBA00022729"/>
    </source>
</evidence>
<proteinExistence type="inferred from homology"/>
<dbReference type="EMBL" id="CH940647">
    <property type="protein sequence ID" value="EDW69617.1"/>
    <property type="molecule type" value="Genomic_DNA"/>
</dbReference>
<dbReference type="PANTHER" id="PTHR24276:SF96">
    <property type="entry name" value="PEPTIDASE S1 DOMAIN-CONTAINING PROTEIN"/>
    <property type="match status" value="1"/>
</dbReference>
<keyword evidence="3 9" id="KW-0732">Signal</keyword>
<accession>B4LHR4</accession>
<dbReference type="SMR" id="B4LHR4"/>
<dbReference type="STRING" id="7244.B4LHR4"/>
<evidence type="ECO:0000259" key="10">
    <source>
        <dbReference type="PROSITE" id="PS50240"/>
    </source>
</evidence>
<sequence length="256" mass="27198">MKVLALFLLSTVALARGNTLRLAEEQLEPENIITNGYLAPEGKAPYIVFLAFRNGNSGAWCGGSIIGNTWVVTASHCSKSFNSVTIYYGTNKRAQGSVTHTVTGKNIINHPSDDIALIRTPHVNYSDRIKQVKLPTNGGNLYVNERTTACGWGQTTSTRTPENLQCVDATVISNSQCARTYGTRTIQNQILCTSTSGGRSICSGDSGGPLVTQSGTILIGISQFVSGRGCTAGDPAGFARVTSFLGWIRDNTGITG</sequence>
<dbReference type="SUPFAM" id="SSF50494">
    <property type="entry name" value="Trypsin-like serine proteases"/>
    <property type="match status" value="1"/>
</dbReference>
<dbReference type="InterPro" id="IPR033116">
    <property type="entry name" value="TRYPSIN_SER"/>
</dbReference>
<dbReference type="PROSITE" id="PS00134">
    <property type="entry name" value="TRYPSIN_HIS"/>
    <property type="match status" value="1"/>
</dbReference>
<dbReference type="PhylomeDB" id="B4LHR4"/>
<keyword evidence="12" id="KW-1185">Reference proteome</keyword>
<evidence type="ECO:0000256" key="2">
    <source>
        <dbReference type="ARBA" id="ARBA00022670"/>
    </source>
</evidence>
<protein>
    <recommendedName>
        <fullName evidence="10">Peptidase S1 domain-containing protein</fullName>
    </recommendedName>
</protein>
<keyword evidence="7" id="KW-1015">Disulfide bond</keyword>
<dbReference type="OMA" id="ENFECAN"/>
<dbReference type="MEROPS" id="S01.B11"/>
<comment type="similarity">
    <text evidence="1">Belongs to the peptidase S1 family.</text>
</comment>
<dbReference type="PROSITE" id="PS50240">
    <property type="entry name" value="TRYPSIN_DOM"/>
    <property type="match status" value="1"/>
</dbReference>
<dbReference type="InterPro" id="IPR018114">
    <property type="entry name" value="TRYPSIN_HIS"/>
</dbReference>
<evidence type="ECO:0000256" key="6">
    <source>
        <dbReference type="ARBA" id="ARBA00023145"/>
    </source>
</evidence>
<dbReference type="CDD" id="cd00190">
    <property type="entry name" value="Tryp_SPc"/>
    <property type="match status" value="1"/>
</dbReference>
<evidence type="ECO:0000313" key="11">
    <source>
        <dbReference type="EMBL" id="EDW69617.1"/>
    </source>
</evidence>
<dbReference type="Pfam" id="PF00089">
    <property type="entry name" value="Trypsin"/>
    <property type="match status" value="1"/>
</dbReference>
<feature type="chain" id="PRO_5002816006" description="Peptidase S1 domain-containing protein" evidence="9">
    <location>
        <begin position="18"/>
        <end position="256"/>
    </location>
</feature>
<evidence type="ECO:0000313" key="12">
    <source>
        <dbReference type="Proteomes" id="UP000008792"/>
    </source>
</evidence>
<dbReference type="Proteomes" id="UP000008792">
    <property type="component" value="Unassembled WGS sequence"/>
</dbReference>
<reference evidence="11 12" key="1">
    <citation type="journal article" date="2007" name="Nature">
        <title>Evolution of genes and genomes on the Drosophila phylogeny.</title>
        <authorList>
            <consortium name="Drosophila 12 Genomes Consortium"/>
            <person name="Clark A.G."/>
            <person name="Eisen M.B."/>
            <person name="Smith D.R."/>
            <person name="Bergman C.M."/>
            <person name="Oliver B."/>
            <person name="Markow T.A."/>
            <person name="Kaufman T.C."/>
            <person name="Kellis M."/>
            <person name="Gelbart W."/>
            <person name="Iyer V.N."/>
            <person name="Pollard D.A."/>
            <person name="Sackton T.B."/>
            <person name="Larracuente A.M."/>
            <person name="Singh N.D."/>
            <person name="Abad J.P."/>
            <person name="Abt D.N."/>
            <person name="Adryan B."/>
            <person name="Aguade M."/>
            <person name="Akashi H."/>
            <person name="Anderson W.W."/>
            <person name="Aquadro C.F."/>
            <person name="Ardell D.H."/>
            <person name="Arguello R."/>
            <person name="Artieri C.G."/>
            <person name="Barbash D.A."/>
            <person name="Barker D."/>
            <person name="Barsanti P."/>
            <person name="Batterham P."/>
            <person name="Batzoglou S."/>
            <person name="Begun D."/>
            <person name="Bhutkar A."/>
            <person name="Blanco E."/>
            <person name="Bosak S.A."/>
            <person name="Bradley R.K."/>
            <person name="Brand A.D."/>
            <person name="Brent M.R."/>
            <person name="Brooks A.N."/>
            <person name="Brown R.H."/>
            <person name="Butlin R.K."/>
            <person name="Caggese C."/>
            <person name="Calvi B.R."/>
            <person name="Bernardo de Carvalho A."/>
            <person name="Caspi A."/>
            <person name="Castrezana S."/>
            <person name="Celniker S.E."/>
            <person name="Chang J.L."/>
            <person name="Chapple C."/>
            <person name="Chatterji S."/>
            <person name="Chinwalla A."/>
            <person name="Civetta A."/>
            <person name="Clifton S.W."/>
            <person name="Comeron J.M."/>
            <person name="Costello J.C."/>
            <person name="Coyne J.A."/>
            <person name="Daub J."/>
            <person name="David R.G."/>
            <person name="Delcher A.L."/>
            <person name="Delehaunty K."/>
            <person name="Do C.B."/>
            <person name="Ebling H."/>
            <person name="Edwards K."/>
            <person name="Eickbush T."/>
            <person name="Evans J.D."/>
            <person name="Filipski A."/>
            <person name="Findeiss S."/>
            <person name="Freyhult E."/>
            <person name="Fulton L."/>
            <person name="Fulton R."/>
            <person name="Garcia A.C."/>
            <person name="Gardiner A."/>
            <person name="Garfield D.A."/>
            <person name="Garvin B.E."/>
            <person name="Gibson G."/>
            <person name="Gilbert D."/>
            <person name="Gnerre S."/>
            <person name="Godfrey J."/>
            <person name="Good R."/>
            <person name="Gotea V."/>
            <person name="Gravely B."/>
            <person name="Greenberg A.J."/>
            <person name="Griffiths-Jones S."/>
            <person name="Gross S."/>
            <person name="Guigo R."/>
            <person name="Gustafson E.A."/>
            <person name="Haerty W."/>
            <person name="Hahn M.W."/>
            <person name="Halligan D.L."/>
            <person name="Halpern A.L."/>
            <person name="Halter G.M."/>
            <person name="Han M.V."/>
            <person name="Heger A."/>
            <person name="Hillier L."/>
            <person name="Hinrichs A.S."/>
            <person name="Holmes I."/>
            <person name="Hoskins R.A."/>
            <person name="Hubisz M.J."/>
            <person name="Hultmark D."/>
            <person name="Huntley M.A."/>
            <person name="Jaffe D.B."/>
            <person name="Jagadeeshan S."/>
            <person name="Jeck W.R."/>
            <person name="Johnson J."/>
            <person name="Jones C.D."/>
            <person name="Jordan W.C."/>
            <person name="Karpen G.H."/>
            <person name="Kataoka E."/>
            <person name="Keightley P.D."/>
            <person name="Kheradpour P."/>
            <person name="Kirkness E.F."/>
            <person name="Koerich L.B."/>
            <person name="Kristiansen K."/>
            <person name="Kudrna D."/>
            <person name="Kulathinal R.J."/>
            <person name="Kumar S."/>
            <person name="Kwok R."/>
            <person name="Lander E."/>
            <person name="Langley C.H."/>
            <person name="Lapoint R."/>
            <person name="Lazzaro B.P."/>
            <person name="Lee S.J."/>
            <person name="Levesque L."/>
            <person name="Li R."/>
            <person name="Lin C.F."/>
            <person name="Lin M.F."/>
            <person name="Lindblad-Toh K."/>
            <person name="Llopart A."/>
            <person name="Long M."/>
            <person name="Low L."/>
            <person name="Lozovsky E."/>
            <person name="Lu J."/>
            <person name="Luo M."/>
            <person name="Machado C.A."/>
            <person name="Makalowski W."/>
            <person name="Marzo M."/>
            <person name="Matsuda M."/>
            <person name="Matzkin L."/>
            <person name="McAllister B."/>
            <person name="McBride C.S."/>
            <person name="McKernan B."/>
            <person name="McKernan K."/>
            <person name="Mendez-Lago M."/>
            <person name="Minx P."/>
            <person name="Mollenhauer M.U."/>
            <person name="Montooth K."/>
            <person name="Mount S.M."/>
            <person name="Mu X."/>
            <person name="Myers E."/>
            <person name="Negre B."/>
            <person name="Newfeld S."/>
            <person name="Nielsen R."/>
            <person name="Noor M.A."/>
            <person name="O'Grady P."/>
            <person name="Pachter L."/>
            <person name="Papaceit M."/>
            <person name="Parisi M.J."/>
            <person name="Parisi M."/>
            <person name="Parts L."/>
            <person name="Pedersen J.S."/>
            <person name="Pesole G."/>
            <person name="Phillippy A.M."/>
            <person name="Ponting C.P."/>
            <person name="Pop M."/>
            <person name="Porcelli D."/>
            <person name="Powell J.R."/>
            <person name="Prohaska S."/>
            <person name="Pruitt K."/>
            <person name="Puig M."/>
            <person name="Quesneville H."/>
            <person name="Ram K.R."/>
            <person name="Rand D."/>
            <person name="Rasmussen M.D."/>
            <person name="Reed L.K."/>
            <person name="Reenan R."/>
            <person name="Reily A."/>
            <person name="Remington K.A."/>
            <person name="Rieger T.T."/>
            <person name="Ritchie M.G."/>
            <person name="Robin C."/>
            <person name="Rogers Y.H."/>
            <person name="Rohde C."/>
            <person name="Rozas J."/>
            <person name="Rubenfield M.J."/>
            <person name="Ruiz A."/>
            <person name="Russo S."/>
            <person name="Salzberg S.L."/>
            <person name="Sanchez-Gracia A."/>
            <person name="Saranga D.J."/>
            <person name="Sato H."/>
            <person name="Schaeffer S.W."/>
            <person name="Schatz M.C."/>
            <person name="Schlenke T."/>
            <person name="Schwartz R."/>
            <person name="Segarra C."/>
            <person name="Singh R.S."/>
            <person name="Sirot L."/>
            <person name="Sirota M."/>
            <person name="Sisneros N.B."/>
            <person name="Smith C.D."/>
            <person name="Smith T.F."/>
            <person name="Spieth J."/>
            <person name="Stage D.E."/>
            <person name="Stark A."/>
            <person name="Stephan W."/>
            <person name="Strausberg R.L."/>
            <person name="Strempel S."/>
            <person name="Sturgill D."/>
            <person name="Sutton G."/>
            <person name="Sutton G.G."/>
            <person name="Tao W."/>
            <person name="Teichmann S."/>
            <person name="Tobari Y.N."/>
            <person name="Tomimura Y."/>
            <person name="Tsolas J.M."/>
            <person name="Valente V.L."/>
            <person name="Venter E."/>
            <person name="Venter J.C."/>
            <person name="Vicario S."/>
            <person name="Vieira F.G."/>
            <person name="Vilella A.J."/>
            <person name="Villasante A."/>
            <person name="Walenz B."/>
            <person name="Wang J."/>
            <person name="Wasserman M."/>
            <person name="Watts T."/>
            <person name="Wilson D."/>
            <person name="Wilson R.K."/>
            <person name="Wing R.A."/>
            <person name="Wolfner M.F."/>
            <person name="Wong A."/>
            <person name="Wong G.K."/>
            <person name="Wu C.I."/>
            <person name="Wu G."/>
            <person name="Yamamoto D."/>
            <person name="Yang H.P."/>
            <person name="Yang S.P."/>
            <person name="Yorke J.A."/>
            <person name="Yoshida K."/>
            <person name="Zdobnov E."/>
            <person name="Zhang P."/>
            <person name="Zhang Y."/>
            <person name="Zimin A.V."/>
            <person name="Baldwin J."/>
            <person name="Abdouelleil A."/>
            <person name="Abdulkadir J."/>
            <person name="Abebe A."/>
            <person name="Abera B."/>
            <person name="Abreu J."/>
            <person name="Acer S.C."/>
            <person name="Aftuck L."/>
            <person name="Alexander A."/>
            <person name="An P."/>
            <person name="Anderson E."/>
            <person name="Anderson S."/>
            <person name="Arachi H."/>
            <person name="Azer M."/>
            <person name="Bachantsang P."/>
            <person name="Barry A."/>
            <person name="Bayul T."/>
            <person name="Berlin A."/>
            <person name="Bessette D."/>
            <person name="Bloom T."/>
            <person name="Blye J."/>
            <person name="Boguslavskiy L."/>
            <person name="Bonnet C."/>
            <person name="Boukhgalter B."/>
            <person name="Bourzgui I."/>
            <person name="Brown A."/>
            <person name="Cahill P."/>
            <person name="Channer S."/>
            <person name="Cheshatsang Y."/>
            <person name="Chuda L."/>
            <person name="Citroen M."/>
            <person name="Collymore A."/>
            <person name="Cooke P."/>
            <person name="Costello M."/>
            <person name="D'Aco K."/>
            <person name="Daza R."/>
            <person name="De Haan G."/>
            <person name="DeGray S."/>
            <person name="DeMaso C."/>
            <person name="Dhargay N."/>
            <person name="Dooley K."/>
            <person name="Dooley E."/>
            <person name="Doricent M."/>
            <person name="Dorje P."/>
            <person name="Dorjee K."/>
            <person name="Dupes A."/>
            <person name="Elong R."/>
            <person name="Falk J."/>
            <person name="Farina A."/>
            <person name="Faro S."/>
            <person name="Ferguson D."/>
            <person name="Fisher S."/>
            <person name="Foley C.D."/>
            <person name="Franke A."/>
            <person name="Friedrich D."/>
            <person name="Gadbois L."/>
            <person name="Gearin G."/>
            <person name="Gearin C.R."/>
            <person name="Giannoukos G."/>
            <person name="Goode T."/>
            <person name="Graham J."/>
            <person name="Grandbois E."/>
            <person name="Grewal S."/>
            <person name="Gyaltsen K."/>
            <person name="Hafez N."/>
            <person name="Hagos B."/>
            <person name="Hall J."/>
            <person name="Henson C."/>
            <person name="Hollinger A."/>
            <person name="Honan T."/>
            <person name="Huard M.D."/>
            <person name="Hughes L."/>
            <person name="Hurhula B."/>
            <person name="Husby M.E."/>
            <person name="Kamat A."/>
            <person name="Kanga B."/>
            <person name="Kashin S."/>
            <person name="Khazanovich D."/>
            <person name="Kisner P."/>
            <person name="Lance K."/>
            <person name="Lara M."/>
            <person name="Lee W."/>
            <person name="Lennon N."/>
            <person name="Letendre F."/>
            <person name="LeVine R."/>
            <person name="Lipovsky A."/>
            <person name="Liu X."/>
            <person name="Liu J."/>
            <person name="Liu S."/>
            <person name="Lokyitsang T."/>
            <person name="Lokyitsang Y."/>
            <person name="Lubonja R."/>
            <person name="Lui A."/>
            <person name="MacDonald P."/>
            <person name="Magnisalis V."/>
            <person name="Maru K."/>
            <person name="Matthews C."/>
            <person name="McCusker W."/>
            <person name="McDonough S."/>
            <person name="Mehta T."/>
            <person name="Meldrim J."/>
            <person name="Meneus L."/>
            <person name="Mihai O."/>
            <person name="Mihalev A."/>
            <person name="Mihova T."/>
            <person name="Mittelman R."/>
            <person name="Mlenga V."/>
            <person name="Montmayeur A."/>
            <person name="Mulrain L."/>
            <person name="Navidi A."/>
            <person name="Naylor J."/>
            <person name="Negash T."/>
            <person name="Nguyen T."/>
            <person name="Nguyen N."/>
            <person name="Nicol R."/>
            <person name="Norbu C."/>
            <person name="Norbu N."/>
            <person name="Novod N."/>
            <person name="O'Neill B."/>
            <person name="Osman S."/>
            <person name="Markiewicz E."/>
            <person name="Oyono O.L."/>
            <person name="Patti C."/>
            <person name="Phunkhang P."/>
            <person name="Pierre F."/>
            <person name="Priest M."/>
            <person name="Raghuraman S."/>
            <person name="Rege F."/>
            <person name="Reyes R."/>
            <person name="Rise C."/>
            <person name="Rogov P."/>
            <person name="Ross K."/>
            <person name="Ryan E."/>
            <person name="Settipalli S."/>
            <person name="Shea T."/>
            <person name="Sherpa N."/>
            <person name="Shi L."/>
            <person name="Shih D."/>
            <person name="Sparrow T."/>
            <person name="Spaulding J."/>
            <person name="Stalker J."/>
            <person name="Stange-Thomann N."/>
            <person name="Stavropoulos S."/>
            <person name="Stone C."/>
            <person name="Strader C."/>
            <person name="Tesfaye S."/>
            <person name="Thomson T."/>
            <person name="Thoulutsang Y."/>
            <person name="Thoulutsang D."/>
            <person name="Topham K."/>
            <person name="Topping I."/>
            <person name="Tsamla T."/>
            <person name="Vassiliev H."/>
            <person name="Vo A."/>
            <person name="Wangchuk T."/>
            <person name="Wangdi T."/>
            <person name="Weiand M."/>
            <person name="Wilkinson J."/>
            <person name="Wilson A."/>
            <person name="Yadav S."/>
            <person name="Young G."/>
            <person name="Yu Q."/>
            <person name="Zembek L."/>
            <person name="Zhong D."/>
            <person name="Zimmer A."/>
            <person name="Zwirko Z."/>
            <person name="Jaffe D.B."/>
            <person name="Alvarez P."/>
            <person name="Brockman W."/>
            <person name="Butler J."/>
            <person name="Chin C."/>
            <person name="Gnerre S."/>
            <person name="Grabherr M."/>
            <person name="Kleber M."/>
            <person name="Mauceli E."/>
            <person name="MacCallum I."/>
        </authorList>
    </citation>
    <scope>NUCLEOTIDE SEQUENCE [LARGE SCALE GENOMIC DNA]</scope>
    <source>
        <strain evidence="12">Tucson 15010-1051.87</strain>
    </source>
</reference>
<dbReference type="OrthoDB" id="5565075at2759"/>
<keyword evidence="6" id="KW-0865">Zymogen</keyword>
<keyword evidence="5 8" id="KW-0720">Serine protease</keyword>
<feature type="domain" description="Peptidase S1" evidence="10">
    <location>
        <begin position="33"/>
        <end position="253"/>
    </location>
</feature>
<evidence type="ECO:0000256" key="8">
    <source>
        <dbReference type="RuleBase" id="RU363034"/>
    </source>
</evidence>
<keyword evidence="2 8" id="KW-0645">Protease</keyword>
<dbReference type="PRINTS" id="PR00722">
    <property type="entry name" value="CHYMOTRYPSIN"/>
</dbReference>
<dbReference type="InterPro" id="IPR009003">
    <property type="entry name" value="Peptidase_S1_PA"/>
</dbReference>
<dbReference type="KEGG" id="dvi:6623418"/>